<dbReference type="SUPFAM" id="SSF56935">
    <property type="entry name" value="Porins"/>
    <property type="match status" value="1"/>
</dbReference>
<evidence type="ECO:0000256" key="3">
    <source>
        <dbReference type="ARBA" id="ARBA00022452"/>
    </source>
</evidence>
<dbReference type="AlphaFoldDB" id="A0A069SK79"/>
<dbReference type="GO" id="GO:0009279">
    <property type="term" value="C:cell outer membrane"/>
    <property type="evidence" value="ECO:0007669"/>
    <property type="project" value="UniProtKB-SubCell"/>
</dbReference>
<dbReference type="NCBIfam" id="TIGR04057">
    <property type="entry name" value="SusC_RagA_signa"/>
    <property type="match status" value="1"/>
</dbReference>
<evidence type="ECO:0000259" key="8">
    <source>
        <dbReference type="Pfam" id="PF07715"/>
    </source>
</evidence>
<dbReference type="Gene3D" id="2.40.170.20">
    <property type="entry name" value="TonB-dependent receptor, beta-barrel domain"/>
    <property type="match status" value="1"/>
</dbReference>
<evidence type="ECO:0000256" key="5">
    <source>
        <dbReference type="ARBA" id="ARBA00023136"/>
    </source>
</evidence>
<keyword evidence="4 7" id="KW-0812">Transmembrane</keyword>
<dbReference type="FunFam" id="2.170.130.10:FF:000008">
    <property type="entry name" value="SusC/RagA family TonB-linked outer membrane protein"/>
    <property type="match status" value="1"/>
</dbReference>
<organism evidence="9 10">
    <name type="scientific">Phocaeicola vulgatus str. 3975 RP4</name>
    <dbReference type="NCBI Taxonomy" id="1339352"/>
    <lineage>
        <taxon>Bacteria</taxon>
        <taxon>Pseudomonadati</taxon>
        <taxon>Bacteroidota</taxon>
        <taxon>Bacteroidia</taxon>
        <taxon>Bacteroidales</taxon>
        <taxon>Bacteroidaceae</taxon>
        <taxon>Phocaeicola</taxon>
    </lineage>
</organism>
<dbReference type="Gene3D" id="2.170.130.10">
    <property type="entry name" value="TonB-dependent receptor, plug domain"/>
    <property type="match status" value="1"/>
</dbReference>
<dbReference type="Pfam" id="PF07715">
    <property type="entry name" value="Plug"/>
    <property type="match status" value="1"/>
</dbReference>
<dbReference type="PATRIC" id="fig|1339352.3.peg.1480"/>
<dbReference type="InterPro" id="IPR036942">
    <property type="entry name" value="Beta-barrel_TonB_sf"/>
</dbReference>
<dbReference type="InterPro" id="IPR012910">
    <property type="entry name" value="Plug_dom"/>
</dbReference>
<proteinExistence type="inferred from homology"/>
<keyword evidence="2 7" id="KW-0813">Transport</keyword>
<dbReference type="InterPro" id="IPR039426">
    <property type="entry name" value="TonB-dep_rcpt-like"/>
</dbReference>
<dbReference type="FunFam" id="2.60.40.1120:FF:000003">
    <property type="entry name" value="Outer membrane protein Omp121"/>
    <property type="match status" value="1"/>
</dbReference>
<evidence type="ECO:0000256" key="7">
    <source>
        <dbReference type="PROSITE-ProRule" id="PRU01360"/>
    </source>
</evidence>
<dbReference type="Proteomes" id="UP000027661">
    <property type="component" value="Unassembled WGS sequence"/>
</dbReference>
<dbReference type="RefSeq" id="WP_005845673.1">
    <property type="nucleotide sequence ID" value="NZ_JNHM01000019.1"/>
</dbReference>
<comment type="similarity">
    <text evidence="7">Belongs to the TonB-dependent receptor family.</text>
</comment>
<reference evidence="9 10" key="1">
    <citation type="submission" date="2014-04" db="EMBL/GenBank/DDBJ databases">
        <authorList>
            <person name="Sears C."/>
            <person name="Carroll K."/>
            <person name="Sack B.R."/>
            <person name="Qadri F."/>
            <person name="Myers L.L."/>
            <person name="Chung G.-T."/>
            <person name="Escheverria P."/>
            <person name="Fraser C.M."/>
            <person name="Sadzewicz L."/>
            <person name="Shefchek K.A."/>
            <person name="Tallon L."/>
            <person name="Das S.P."/>
            <person name="Daugherty S."/>
            <person name="Mongodin E.F."/>
        </authorList>
    </citation>
    <scope>NUCLEOTIDE SEQUENCE [LARGE SCALE GENOMIC DNA]</scope>
    <source>
        <strain evidence="9 10">3975 RP4</strain>
    </source>
</reference>
<keyword evidence="6 7" id="KW-0998">Cell outer membrane</keyword>
<name>A0A069SK79_PHOVU</name>
<dbReference type="InterPro" id="IPR008969">
    <property type="entry name" value="CarboxyPept-like_regulatory"/>
</dbReference>
<keyword evidence="5 7" id="KW-0472">Membrane</keyword>
<dbReference type="PROSITE" id="PS52016">
    <property type="entry name" value="TONB_DEPENDENT_REC_3"/>
    <property type="match status" value="1"/>
</dbReference>
<dbReference type="Gene3D" id="2.60.40.1120">
    <property type="entry name" value="Carboxypeptidase-like, regulatory domain"/>
    <property type="match status" value="1"/>
</dbReference>
<dbReference type="InterPro" id="IPR023996">
    <property type="entry name" value="TonB-dep_OMP_SusC/RagA"/>
</dbReference>
<dbReference type="InterPro" id="IPR023997">
    <property type="entry name" value="TonB-dep_OMP_SusC/RagA_CS"/>
</dbReference>
<keyword evidence="3 7" id="KW-1134">Transmembrane beta strand</keyword>
<evidence type="ECO:0000256" key="1">
    <source>
        <dbReference type="ARBA" id="ARBA00004571"/>
    </source>
</evidence>
<evidence type="ECO:0000256" key="2">
    <source>
        <dbReference type="ARBA" id="ARBA00022448"/>
    </source>
</evidence>
<feature type="domain" description="TonB-dependent receptor plug" evidence="8">
    <location>
        <begin position="147"/>
        <end position="253"/>
    </location>
</feature>
<dbReference type="InterPro" id="IPR037066">
    <property type="entry name" value="Plug_dom_sf"/>
</dbReference>
<dbReference type="EMBL" id="JNHM01000019">
    <property type="protein sequence ID" value="KDS54844.1"/>
    <property type="molecule type" value="Genomic_DNA"/>
</dbReference>
<comment type="subcellular location">
    <subcellularLocation>
        <location evidence="1 7">Cell outer membrane</location>
        <topology evidence="1 7">Multi-pass membrane protein</topology>
    </subcellularLocation>
</comment>
<dbReference type="SUPFAM" id="SSF49464">
    <property type="entry name" value="Carboxypeptidase regulatory domain-like"/>
    <property type="match status" value="1"/>
</dbReference>
<evidence type="ECO:0000313" key="9">
    <source>
        <dbReference type="EMBL" id="KDS54844.1"/>
    </source>
</evidence>
<evidence type="ECO:0000256" key="4">
    <source>
        <dbReference type="ARBA" id="ARBA00022692"/>
    </source>
</evidence>
<sequence>MKNMKKNPKQNRESSLMRSPLILGLSIVLCIPVAYSHAKSSNIVKNESVQSILQGRTIKGQIIDENNEPLIGVSVIIKGASTIGTITDFDGNYALEVPAGKNVLEISYIGYKTQEITIGKNTQLNIKMQPDTQTLDEVVVIGYGTVKKRDLTGAVASVKSEDIVRMPTSNVLEAIQGQVAGLDITRSSGEAGSGVNMTLRGTRSINGDNSPLFIIDGMEGSYDELNPNDIASIEVLKDASSTAVYGAAGANGVIIITTKTPKKDKFSIDLDAYYGWNVISSFPEVNRGEDYINFRREAQRTVGAWNSPADDGNLFPSYMQKYIDNNQWVDWFDLASQTGITNSYNLSTSYSNDRVTSYFSLGYYNLEGLLKGDELERYSARAKIDFKANEMVKYGLNLYAMYSENDKRYSRIWNRILCMPPLGTPYDEDGNLVDYPLGDGNMNPLADMGEDQYVNNVKTLSVAPQIYVELTPLKGLSFKSLLGGYFRNMKESKYTGTKSYQGLESGLVQATIPNTFTYNYKWQNILTYNFKIKEDHDFTITGVTEWSKDQKEKATATANKFDTDSYLYHNLGAATGTPTVSSSYVGSQKMSYVARINYSYKGRYLLTLSSRWDGSSILADGNKWDMFPAGAIAWRISDEPFMQNVKAVSNLKLRASYGVTGNAGASEYATLDYSRTGIIGFQDVGVPYSGYSQSIANKSLGWEKSYMTDLGFDLGLFSDRLNVAFDWYRTDTKDILFEKNLPYATGGYGSSPFKIWSNVGETRNTGVELSITSRNFVGPEFQWSTTLAFSTNKEEVIKTTSEGPLQFGDYYLIPGEAIKTYYGYKYAGIWGTAEAEEAAKYSQKPGQVHIAENGTPDYKLNADDYYVLGSATPKWSGSLLNNFNYKNFDLSILLIARWDWTIPYGLTGWYRTDGLTPSPTVCDYWTPENQSARYPRPDASITNGQDPYQQWANYFDGSYLKVKTISLGYTFPKKWLNAVKIDRMRVYFTANNPFIFTKCDYLKNYDPEKGGNDDDAPLSKQYVFGVNISF</sequence>
<evidence type="ECO:0000313" key="10">
    <source>
        <dbReference type="Proteomes" id="UP000027661"/>
    </source>
</evidence>
<protein>
    <submittedName>
        <fullName evidence="9">TonB-linked outer membrane, SusC/RagA family protein</fullName>
    </submittedName>
</protein>
<dbReference type="NCBIfam" id="TIGR04056">
    <property type="entry name" value="OMP_RagA_SusC"/>
    <property type="match status" value="1"/>
</dbReference>
<dbReference type="Pfam" id="PF13715">
    <property type="entry name" value="CarbopepD_reg_2"/>
    <property type="match status" value="1"/>
</dbReference>
<evidence type="ECO:0000256" key="6">
    <source>
        <dbReference type="ARBA" id="ARBA00023237"/>
    </source>
</evidence>
<gene>
    <name evidence="9" type="ORF">M099_1527</name>
</gene>
<accession>A0A069SK79</accession>
<comment type="caution">
    <text evidence="9">The sequence shown here is derived from an EMBL/GenBank/DDBJ whole genome shotgun (WGS) entry which is preliminary data.</text>
</comment>